<comment type="caution">
    <text evidence="2">The sequence shown here is derived from an EMBL/GenBank/DDBJ whole genome shotgun (WGS) entry which is preliminary data.</text>
</comment>
<feature type="compositionally biased region" description="Polar residues" evidence="1">
    <location>
        <begin position="14"/>
        <end position="23"/>
    </location>
</feature>
<dbReference type="EMBL" id="VSRR010000053">
    <property type="protein sequence ID" value="MPC09049.1"/>
    <property type="molecule type" value="Genomic_DNA"/>
</dbReference>
<evidence type="ECO:0000313" key="2">
    <source>
        <dbReference type="EMBL" id="MPC09049.1"/>
    </source>
</evidence>
<proteinExistence type="predicted"/>
<organism evidence="2 3">
    <name type="scientific">Portunus trituberculatus</name>
    <name type="common">Swimming crab</name>
    <name type="synonym">Neptunus trituberculatus</name>
    <dbReference type="NCBI Taxonomy" id="210409"/>
    <lineage>
        <taxon>Eukaryota</taxon>
        <taxon>Metazoa</taxon>
        <taxon>Ecdysozoa</taxon>
        <taxon>Arthropoda</taxon>
        <taxon>Crustacea</taxon>
        <taxon>Multicrustacea</taxon>
        <taxon>Malacostraca</taxon>
        <taxon>Eumalacostraca</taxon>
        <taxon>Eucarida</taxon>
        <taxon>Decapoda</taxon>
        <taxon>Pleocyemata</taxon>
        <taxon>Brachyura</taxon>
        <taxon>Eubrachyura</taxon>
        <taxon>Portunoidea</taxon>
        <taxon>Portunidae</taxon>
        <taxon>Portuninae</taxon>
        <taxon>Portunus</taxon>
    </lineage>
</organism>
<evidence type="ECO:0000256" key="1">
    <source>
        <dbReference type="SAM" id="MobiDB-lite"/>
    </source>
</evidence>
<reference evidence="2 3" key="1">
    <citation type="submission" date="2019-05" db="EMBL/GenBank/DDBJ databases">
        <title>Another draft genome of Portunus trituberculatus and its Hox gene families provides insights of decapod evolution.</title>
        <authorList>
            <person name="Jeong J.-H."/>
            <person name="Song I."/>
            <person name="Kim S."/>
            <person name="Choi T."/>
            <person name="Kim D."/>
            <person name="Ryu S."/>
            <person name="Kim W."/>
        </authorList>
    </citation>
    <scope>NUCLEOTIDE SEQUENCE [LARGE SCALE GENOMIC DNA]</scope>
    <source>
        <tissue evidence="2">Muscle</tissue>
    </source>
</reference>
<sequence length="68" mass="7395">MRPDPPSTRGPPRNVNTPPTCSTIRWLPGASERGDETLEATVDMKTVGVFEGRREREGDGVQQGQGTD</sequence>
<keyword evidence="3" id="KW-1185">Reference proteome</keyword>
<feature type="region of interest" description="Disordered" evidence="1">
    <location>
        <begin position="1"/>
        <end position="33"/>
    </location>
</feature>
<dbReference type="Proteomes" id="UP000324222">
    <property type="component" value="Unassembled WGS sequence"/>
</dbReference>
<evidence type="ECO:0000313" key="3">
    <source>
        <dbReference type="Proteomes" id="UP000324222"/>
    </source>
</evidence>
<protein>
    <submittedName>
        <fullName evidence="2">Uncharacterized protein</fullName>
    </submittedName>
</protein>
<accession>A0A5B7CHV2</accession>
<name>A0A5B7CHV2_PORTR</name>
<dbReference type="AlphaFoldDB" id="A0A5B7CHV2"/>
<gene>
    <name evidence="2" type="ORF">E2C01_001651</name>
</gene>